<dbReference type="InterPro" id="IPR051826">
    <property type="entry name" value="E3_ubiquitin-ligase_domain"/>
</dbReference>
<sequence>MDRGIGGVPYHQRRYNDMNYERPRQWWNNETKRFIQNHGHDYYRSQYSRTANQRTNYRHNHGNFDRQQRSSSSLTPRASYTRQNSVRQPIPWHNRQGFQANSGLQNRHVATHSGLRLQHYTSRSRNTPSTTNQNYNRRPQYRRNGTNDQKLRDPQATLPPYKREPTAVERKRGISGDITETTCAICLDEMDEMEIKRLRGTFEPTVTFPCGHSFHGACAEAWVASKHTCPLCRSFVP</sequence>
<dbReference type="GeneTree" id="ENSGT00530000069508"/>
<proteinExistence type="predicted"/>
<dbReference type="AlphaFoldDB" id="F6SA32"/>
<dbReference type="PROSITE" id="PS50089">
    <property type="entry name" value="ZF_RING_2"/>
    <property type="match status" value="1"/>
</dbReference>
<name>F6SA32_CIOIN</name>
<reference evidence="7" key="4">
    <citation type="submission" date="2025-09" db="UniProtKB">
        <authorList>
            <consortium name="Ensembl"/>
        </authorList>
    </citation>
    <scope>IDENTIFICATION</scope>
</reference>
<dbReference type="GO" id="GO:0008270">
    <property type="term" value="F:zinc ion binding"/>
    <property type="evidence" value="ECO:0007669"/>
    <property type="project" value="UniProtKB-KW"/>
</dbReference>
<organism evidence="7 8">
    <name type="scientific">Ciona intestinalis</name>
    <name type="common">Transparent sea squirt</name>
    <name type="synonym">Ascidia intestinalis</name>
    <dbReference type="NCBI Taxonomy" id="7719"/>
    <lineage>
        <taxon>Eukaryota</taxon>
        <taxon>Metazoa</taxon>
        <taxon>Chordata</taxon>
        <taxon>Tunicata</taxon>
        <taxon>Ascidiacea</taxon>
        <taxon>Phlebobranchia</taxon>
        <taxon>Cionidae</taxon>
        <taxon>Ciona</taxon>
    </lineage>
</organism>
<dbReference type="PANTHER" id="PTHR22765:SF434">
    <property type="entry name" value="GB|AAD18119.1-RELATED"/>
    <property type="match status" value="1"/>
</dbReference>
<dbReference type="STRING" id="7719.ENSCINP00000026613"/>
<reference evidence="7" key="2">
    <citation type="journal article" date="2008" name="Genome Biol.">
        <title>Improved genome assembly and evidence-based global gene model set for the chordate Ciona intestinalis: new insight into intron and operon populations.</title>
        <authorList>
            <person name="Satou Y."/>
            <person name="Mineta K."/>
            <person name="Ogasawara M."/>
            <person name="Sasakura Y."/>
            <person name="Shoguchi E."/>
            <person name="Ueno K."/>
            <person name="Yamada L."/>
            <person name="Matsumoto J."/>
            <person name="Wasserscheid J."/>
            <person name="Dewar K."/>
            <person name="Wiley G.B."/>
            <person name="Macmil S.L."/>
            <person name="Roe B.A."/>
            <person name="Zeller R.W."/>
            <person name="Hastings K.E."/>
            <person name="Lemaire P."/>
            <person name="Lindquist E."/>
            <person name="Endo T."/>
            <person name="Hotta K."/>
            <person name="Inaba K."/>
        </authorList>
    </citation>
    <scope>NUCLEOTIDE SEQUENCE [LARGE SCALE GENOMIC DNA]</scope>
    <source>
        <strain evidence="7">wild type</strain>
    </source>
</reference>
<dbReference type="Gene3D" id="3.30.40.10">
    <property type="entry name" value="Zinc/RING finger domain, C3HC4 (zinc finger)"/>
    <property type="match status" value="1"/>
</dbReference>
<dbReference type="SUPFAM" id="SSF57850">
    <property type="entry name" value="RING/U-box"/>
    <property type="match status" value="1"/>
</dbReference>
<keyword evidence="1" id="KW-0479">Metal-binding</keyword>
<dbReference type="HOGENOM" id="CLU_1172932_0_0_1"/>
<feature type="compositionally biased region" description="Polar residues" evidence="5">
    <location>
        <begin position="69"/>
        <end position="87"/>
    </location>
</feature>
<reference evidence="8" key="1">
    <citation type="journal article" date="2002" name="Science">
        <title>The draft genome of Ciona intestinalis: insights into chordate and vertebrate origins.</title>
        <authorList>
            <person name="Dehal P."/>
            <person name="Satou Y."/>
            <person name="Campbell R.K."/>
            <person name="Chapman J."/>
            <person name="Degnan B."/>
            <person name="De Tomaso A."/>
            <person name="Davidson B."/>
            <person name="Di Gregorio A."/>
            <person name="Gelpke M."/>
            <person name="Goodstein D.M."/>
            <person name="Harafuji N."/>
            <person name="Hastings K.E."/>
            <person name="Ho I."/>
            <person name="Hotta K."/>
            <person name="Huang W."/>
            <person name="Kawashima T."/>
            <person name="Lemaire P."/>
            <person name="Martinez D."/>
            <person name="Meinertzhagen I.A."/>
            <person name="Necula S."/>
            <person name="Nonaka M."/>
            <person name="Putnam N."/>
            <person name="Rash S."/>
            <person name="Saiga H."/>
            <person name="Satake M."/>
            <person name="Terry A."/>
            <person name="Yamada L."/>
            <person name="Wang H.G."/>
            <person name="Awazu S."/>
            <person name="Azumi K."/>
            <person name="Boore J."/>
            <person name="Branno M."/>
            <person name="Chin-Bow S."/>
            <person name="DeSantis R."/>
            <person name="Doyle S."/>
            <person name="Francino P."/>
            <person name="Keys D.N."/>
            <person name="Haga S."/>
            <person name="Hayashi H."/>
            <person name="Hino K."/>
            <person name="Imai K.S."/>
            <person name="Inaba K."/>
            <person name="Kano S."/>
            <person name="Kobayashi K."/>
            <person name="Kobayashi M."/>
            <person name="Lee B.I."/>
            <person name="Makabe K.W."/>
            <person name="Manohar C."/>
            <person name="Matassi G."/>
            <person name="Medina M."/>
            <person name="Mochizuki Y."/>
            <person name="Mount S."/>
            <person name="Morishita T."/>
            <person name="Miura S."/>
            <person name="Nakayama A."/>
            <person name="Nishizaka S."/>
            <person name="Nomoto H."/>
            <person name="Ohta F."/>
            <person name="Oishi K."/>
            <person name="Rigoutsos I."/>
            <person name="Sano M."/>
            <person name="Sasaki A."/>
            <person name="Sasakura Y."/>
            <person name="Shoguchi E."/>
            <person name="Shin-i T."/>
            <person name="Spagnuolo A."/>
            <person name="Stainier D."/>
            <person name="Suzuki M.M."/>
            <person name="Tassy O."/>
            <person name="Takatori N."/>
            <person name="Tokuoka M."/>
            <person name="Yagi K."/>
            <person name="Yoshizaki F."/>
            <person name="Wada S."/>
            <person name="Zhang C."/>
            <person name="Hyatt P.D."/>
            <person name="Larimer F."/>
            <person name="Detter C."/>
            <person name="Doggett N."/>
            <person name="Glavina T."/>
            <person name="Hawkins T."/>
            <person name="Richardson P."/>
            <person name="Lucas S."/>
            <person name="Kohara Y."/>
            <person name="Levine M."/>
            <person name="Satoh N."/>
            <person name="Rokhsar D.S."/>
        </authorList>
    </citation>
    <scope>NUCLEOTIDE SEQUENCE [LARGE SCALE GENOMIC DNA]</scope>
</reference>
<evidence type="ECO:0000313" key="7">
    <source>
        <dbReference type="Ensembl" id="ENSCINP00000026613.2"/>
    </source>
</evidence>
<evidence type="ECO:0000313" key="8">
    <source>
        <dbReference type="Proteomes" id="UP000008144"/>
    </source>
</evidence>
<feature type="domain" description="RING-type" evidence="6">
    <location>
        <begin position="183"/>
        <end position="233"/>
    </location>
</feature>
<evidence type="ECO:0000256" key="4">
    <source>
        <dbReference type="PROSITE-ProRule" id="PRU00175"/>
    </source>
</evidence>
<dbReference type="EMBL" id="EAAA01002273">
    <property type="status" value="NOT_ANNOTATED_CDS"/>
    <property type="molecule type" value="Genomic_DNA"/>
</dbReference>
<dbReference type="OMA" id="MDEMEIK"/>
<dbReference type="InterPro" id="IPR013083">
    <property type="entry name" value="Znf_RING/FYVE/PHD"/>
</dbReference>
<dbReference type="PANTHER" id="PTHR22765">
    <property type="entry name" value="RING FINGER AND PROTEASE ASSOCIATED DOMAIN-CONTAINING"/>
    <property type="match status" value="1"/>
</dbReference>
<dbReference type="InterPro" id="IPR001841">
    <property type="entry name" value="Znf_RING"/>
</dbReference>
<keyword evidence="8" id="KW-1185">Reference proteome</keyword>
<feature type="compositionally biased region" description="Low complexity" evidence="5">
    <location>
        <begin position="121"/>
        <end position="144"/>
    </location>
</feature>
<accession>F6SA32</accession>
<keyword evidence="2 4" id="KW-0863">Zinc-finger</keyword>
<dbReference type="Proteomes" id="UP000008144">
    <property type="component" value="Chromosome 6"/>
</dbReference>
<evidence type="ECO:0000259" key="6">
    <source>
        <dbReference type="PROSITE" id="PS50089"/>
    </source>
</evidence>
<dbReference type="Ensembl" id="ENSCINT00000026859.2">
    <property type="protein sequence ID" value="ENSCINP00000026613.2"/>
    <property type="gene ID" value="ENSCING00000014815.2"/>
</dbReference>
<keyword evidence="3" id="KW-0862">Zinc</keyword>
<dbReference type="Pfam" id="PF13639">
    <property type="entry name" value="zf-RING_2"/>
    <property type="match status" value="1"/>
</dbReference>
<feature type="region of interest" description="Disordered" evidence="5">
    <location>
        <begin position="56"/>
        <end position="98"/>
    </location>
</feature>
<feature type="region of interest" description="Disordered" evidence="5">
    <location>
        <begin position="117"/>
        <end position="174"/>
    </location>
</feature>
<dbReference type="SMART" id="SM00184">
    <property type="entry name" value="RING"/>
    <property type="match status" value="1"/>
</dbReference>
<evidence type="ECO:0000256" key="3">
    <source>
        <dbReference type="ARBA" id="ARBA00022833"/>
    </source>
</evidence>
<feature type="compositionally biased region" description="Basic and acidic residues" evidence="5">
    <location>
        <begin position="161"/>
        <end position="174"/>
    </location>
</feature>
<protein>
    <recommendedName>
        <fullName evidence="6">RING-type domain-containing protein</fullName>
    </recommendedName>
</protein>
<evidence type="ECO:0000256" key="1">
    <source>
        <dbReference type="ARBA" id="ARBA00022723"/>
    </source>
</evidence>
<dbReference type="InParanoid" id="F6SA32"/>
<evidence type="ECO:0000256" key="5">
    <source>
        <dbReference type="SAM" id="MobiDB-lite"/>
    </source>
</evidence>
<evidence type="ECO:0000256" key="2">
    <source>
        <dbReference type="ARBA" id="ARBA00022771"/>
    </source>
</evidence>
<reference evidence="7" key="3">
    <citation type="submission" date="2025-08" db="UniProtKB">
        <authorList>
            <consortium name="Ensembl"/>
        </authorList>
    </citation>
    <scope>IDENTIFICATION</scope>
</reference>